<dbReference type="Proteomes" id="UP000293952">
    <property type="component" value="Unassembled WGS sequence"/>
</dbReference>
<name>A0A4Q4KIA6_9FLAO</name>
<keyword evidence="2" id="KW-1185">Reference proteome</keyword>
<dbReference type="OrthoDB" id="1467015at2"/>
<dbReference type="AlphaFoldDB" id="A0A4Q4KIA6"/>
<protein>
    <submittedName>
        <fullName evidence="1">Uncharacterized protein</fullName>
    </submittedName>
</protein>
<proteinExistence type="predicted"/>
<dbReference type="RefSeq" id="WP_130094601.1">
    <property type="nucleotide sequence ID" value="NZ_SETE01000006.1"/>
</dbReference>
<evidence type="ECO:0000313" key="2">
    <source>
        <dbReference type="Proteomes" id="UP000293952"/>
    </source>
</evidence>
<dbReference type="EMBL" id="SETE01000006">
    <property type="protein sequence ID" value="RYM32500.1"/>
    <property type="molecule type" value="Genomic_DNA"/>
</dbReference>
<accession>A0A4Q4KIA6</accession>
<comment type="caution">
    <text evidence="1">The sequence shown here is derived from an EMBL/GenBank/DDBJ whole genome shotgun (WGS) entry which is preliminary data.</text>
</comment>
<evidence type="ECO:0000313" key="1">
    <source>
        <dbReference type="EMBL" id="RYM32500.1"/>
    </source>
</evidence>
<reference evidence="1 2" key="1">
    <citation type="submission" date="2019-02" db="EMBL/GenBank/DDBJ databases">
        <title>Genome sequence of the sea-ice species Brumimicrobium glaciale.</title>
        <authorList>
            <person name="Bowman J.P."/>
        </authorList>
    </citation>
    <scope>NUCLEOTIDE SEQUENCE [LARGE SCALE GENOMIC DNA]</scope>
    <source>
        <strain evidence="1 2">IC156</strain>
    </source>
</reference>
<sequence length="222" mass="25644">MYRLFQLTLLISISFSGYSQKDKNEIVFIDSLGNKIESNESYFVFKLNNRTDSIKLDHLYGGDYFRIFPINSVPQDSNSSSSFVQTYHSTDLIRSCRKEKIEIVDSIDINQDGIKELFLHRKWNCSANPPVPSPYGVGNSWQNYSQYEVWDIQSKKRIFEVKNVSEGFAVVSTSVVRSSGYSFKVEIDKSGSIFISDLTGRDIDFEMGEYVFDRETGRYRKD</sequence>
<organism evidence="1 2">
    <name type="scientific">Brumimicrobium glaciale</name>
    <dbReference type="NCBI Taxonomy" id="200475"/>
    <lineage>
        <taxon>Bacteria</taxon>
        <taxon>Pseudomonadati</taxon>
        <taxon>Bacteroidota</taxon>
        <taxon>Flavobacteriia</taxon>
        <taxon>Flavobacteriales</taxon>
        <taxon>Crocinitomicaceae</taxon>
        <taxon>Brumimicrobium</taxon>
    </lineage>
</organism>
<gene>
    <name evidence="1" type="ORF">ERX46_14595</name>
</gene>